<keyword evidence="2" id="KW-1185">Reference proteome</keyword>
<dbReference type="OrthoDB" id="4332891at2"/>
<proteinExistence type="predicted"/>
<dbReference type="RefSeq" id="WP_007497908.1">
    <property type="nucleotide sequence ID" value="NZ_AGBF01000073.1"/>
</dbReference>
<reference evidence="1 2" key="1">
    <citation type="submission" date="2011-08" db="EMBL/GenBank/DDBJ databases">
        <authorList>
            <person name="Lin Y."/>
            <person name="Hao X."/>
            <person name="Johnstone L."/>
            <person name="Miller S.J."/>
            <person name="Wei G."/>
            <person name="Rensing C."/>
        </authorList>
    </citation>
    <scope>NUCLEOTIDE SEQUENCE [LARGE SCALE GENOMIC DNA]</scope>
    <source>
        <strain evidence="1 2">K42</strain>
    </source>
</reference>
<name>G2GEX2_9ACTN</name>
<protein>
    <submittedName>
        <fullName evidence="1">Uncharacterized protein</fullName>
    </submittedName>
</protein>
<dbReference type="Proteomes" id="UP000004217">
    <property type="component" value="Unassembled WGS sequence"/>
</dbReference>
<dbReference type="AlphaFoldDB" id="G2GEX2"/>
<evidence type="ECO:0000313" key="2">
    <source>
        <dbReference type="Proteomes" id="UP000004217"/>
    </source>
</evidence>
<comment type="caution">
    <text evidence="1">The sequence shown here is derived from an EMBL/GenBank/DDBJ whole genome shotgun (WGS) entry which is preliminary data.</text>
</comment>
<sequence length="191" mass="20826">MGAESYVEGTIAFSEPVPVEGITRELAELRPLERLFTLTYSDDATALHGLSSGQDNDWGSSREWDLVLAVLETIAGQHKRTLHTDAKWESDPGHSQGTLVVDTAGRFHHVFEGDDPAVHHTRHCNCHAHQDPQACEQCGSAGFLAREDDLPTAPALCVDCHESAGTRQAADGHQCRDYCALDTDHTGLCRP</sequence>
<dbReference type="PATRIC" id="fig|700597.3.peg.3976"/>
<evidence type="ECO:0000313" key="1">
    <source>
        <dbReference type="EMBL" id="EGX57913.1"/>
    </source>
</evidence>
<accession>G2GEX2</accession>
<dbReference type="EMBL" id="AGBF01000073">
    <property type="protein sequence ID" value="EGX57913.1"/>
    <property type="molecule type" value="Genomic_DNA"/>
</dbReference>
<gene>
    <name evidence="1" type="ORF">SZN_20277</name>
</gene>
<organism evidence="1 2">
    <name type="scientific">Streptomyces zinciresistens K42</name>
    <dbReference type="NCBI Taxonomy" id="700597"/>
    <lineage>
        <taxon>Bacteria</taxon>
        <taxon>Bacillati</taxon>
        <taxon>Actinomycetota</taxon>
        <taxon>Actinomycetes</taxon>
        <taxon>Kitasatosporales</taxon>
        <taxon>Streptomycetaceae</taxon>
        <taxon>Streptomyces</taxon>
    </lineage>
</organism>